<name>A0A0H1RI69_9HYPH</name>
<proteinExistence type="predicted"/>
<keyword evidence="2" id="KW-1185">Reference proteome</keyword>
<evidence type="ECO:0000313" key="1">
    <source>
        <dbReference type="EMBL" id="KLK92287.1"/>
    </source>
</evidence>
<gene>
    <name evidence="1" type="ORF">AA309_14935</name>
</gene>
<dbReference type="STRING" id="1225564.AA309_14935"/>
<evidence type="ECO:0000313" key="2">
    <source>
        <dbReference type="Proteomes" id="UP000035489"/>
    </source>
</evidence>
<dbReference type="Proteomes" id="UP000035489">
    <property type="component" value="Unassembled WGS sequence"/>
</dbReference>
<sequence>MSSTSLRAVDLLIQGEPGALVAVSETPEGTLTFRIRMTDVINGAVDAPDIADLRGLFFTYRMRLCSPASPSLDRT</sequence>
<organism evidence="1 2">
    <name type="scientific">Microvirga vignae</name>
    <dbReference type="NCBI Taxonomy" id="1225564"/>
    <lineage>
        <taxon>Bacteria</taxon>
        <taxon>Pseudomonadati</taxon>
        <taxon>Pseudomonadota</taxon>
        <taxon>Alphaproteobacteria</taxon>
        <taxon>Hyphomicrobiales</taxon>
        <taxon>Methylobacteriaceae</taxon>
        <taxon>Microvirga</taxon>
    </lineage>
</organism>
<protein>
    <submittedName>
        <fullName evidence="1">Uncharacterized protein</fullName>
    </submittedName>
</protein>
<accession>A0A0H1RI69</accession>
<comment type="caution">
    <text evidence="1">The sequence shown here is derived from an EMBL/GenBank/DDBJ whole genome shotgun (WGS) entry which is preliminary data.</text>
</comment>
<reference evidence="1 2" key="1">
    <citation type="submission" date="2015-05" db="EMBL/GenBank/DDBJ databases">
        <title>Draft genome sequence of Microvirga vignae strain BR3299, a novel nitrogen fixing bacteria isolated from Brazil semi-aired region.</title>
        <authorList>
            <person name="Zilli J.E."/>
            <person name="Passos S.R."/>
            <person name="Leite J."/>
            <person name="Baldani J.I."/>
            <person name="Xavier G.R."/>
            <person name="Rumjaneck N.G."/>
            <person name="Simoes-Araujo J.L."/>
        </authorList>
    </citation>
    <scope>NUCLEOTIDE SEQUENCE [LARGE SCALE GENOMIC DNA]</scope>
    <source>
        <strain evidence="1 2">BR3299</strain>
    </source>
</reference>
<dbReference type="AlphaFoldDB" id="A0A0H1RI69"/>
<dbReference type="EMBL" id="LCYG01000037">
    <property type="protein sequence ID" value="KLK92287.1"/>
    <property type="molecule type" value="Genomic_DNA"/>
</dbReference>
<dbReference type="PATRIC" id="fig|1225564.3.peg.3877"/>